<feature type="compositionally biased region" description="Low complexity" evidence="1">
    <location>
        <begin position="104"/>
        <end position="124"/>
    </location>
</feature>
<sequence length="124" mass="13401">MASKPAPPKGLKPGGRKIWTDIVAQWDLRPDELRVLREAAREVDLIDALEDALAKDSLMIPGSMGQMVVHPMVTELRQHRSTLAALLRQLKLPDADGGAGAQESRSTAARAAANARWATRGRSA</sequence>
<reference evidence="2 3" key="1">
    <citation type="submission" date="2020-01" db="EMBL/GenBank/DDBJ databases">
        <title>Genetics and antimicrobial susceptibilities of Nocardia species isolated from the soil; a comparison with species isolated from humans.</title>
        <authorList>
            <person name="Carrasco G."/>
            <person name="Monzon S."/>
            <person name="Sansegundo M."/>
            <person name="Garcia E."/>
            <person name="Garrido N."/>
            <person name="Medina M.J."/>
            <person name="Villalon P."/>
            <person name="Ramirez-Arocha A.C."/>
            <person name="Jimenez P."/>
            <person name="Cuesta I."/>
            <person name="Valdezate S."/>
        </authorList>
    </citation>
    <scope>NUCLEOTIDE SEQUENCE [LARGE SCALE GENOMIC DNA]</scope>
    <source>
        <strain evidence="2 3">CNM20110626</strain>
    </source>
</reference>
<dbReference type="Proteomes" id="UP000471166">
    <property type="component" value="Unassembled WGS sequence"/>
</dbReference>
<dbReference type="AlphaFoldDB" id="A0A6P1CMN8"/>
<name>A0A6P1CMN8_9NOCA</name>
<evidence type="ECO:0000313" key="2">
    <source>
        <dbReference type="EMBL" id="NEW33830.1"/>
    </source>
</evidence>
<evidence type="ECO:0000313" key="3">
    <source>
        <dbReference type="Proteomes" id="UP000471166"/>
    </source>
</evidence>
<comment type="caution">
    <text evidence="2">The sequence shown here is derived from an EMBL/GenBank/DDBJ whole genome shotgun (WGS) entry which is preliminary data.</text>
</comment>
<proteinExistence type="predicted"/>
<evidence type="ECO:0008006" key="4">
    <source>
        <dbReference type="Google" id="ProtNLM"/>
    </source>
</evidence>
<dbReference type="RefSeq" id="WP_163845214.1">
    <property type="nucleotide sequence ID" value="NZ_JAAGVB010000020.1"/>
</dbReference>
<organism evidence="2 3">
    <name type="scientific">Nocardia cyriacigeorgica</name>
    <dbReference type="NCBI Taxonomy" id="135487"/>
    <lineage>
        <taxon>Bacteria</taxon>
        <taxon>Bacillati</taxon>
        <taxon>Actinomycetota</taxon>
        <taxon>Actinomycetes</taxon>
        <taxon>Mycobacteriales</taxon>
        <taxon>Nocardiaceae</taxon>
        <taxon>Nocardia</taxon>
    </lineage>
</organism>
<evidence type="ECO:0000256" key="1">
    <source>
        <dbReference type="SAM" id="MobiDB-lite"/>
    </source>
</evidence>
<protein>
    <recommendedName>
        <fullName evidence="4">Terminase small subunit</fullName>
    </recommendedName>
</protein>
<accession>A0A6P1CMN8</accession>
<gene>
    <name evidence="2" type="ORF">GV791_14830</name>
</gene>
<feature type="region of interest" description="Disordered" evidence="1">
    <location>
        <begin position="94"/>
        <end position="124"/>
    </location>
</feature>
<dbReference type="EMBL" id="JAAGVB010000020">
    <property type="protein sequence ID" value="NEW33830.1"/>
    <property type="molecule type" value="Genomic_DNA"/>
</dbReference>